<proteinExistence type="predicted"/>
<protein>
    <submittedName>
        <fullName evidence="1">Uncharacterized protein</fullName>
    </submittedName>
</protein>
<gene>
    <name evidence="1" type="ORF">LC_TR8887_c2_g1_i1_g.31584</name>
</gene>
<name>A0A1J3FYT6_NOCCA</name>
<evidence type="ECO:0000313" key="1">
    <source>
        <dbReference type="EMBL" id="JAU49225.1"/>
    </source>
</evidence>
<dbReference type="EMBL" id="GEVK01003607">
    <property type="protein sequence ID" value="JAU49225.1"/>
    <property type="molecule type" value="Transcribed_RNA"/>
</dbReference>
<sequence length="93" mass="10996">MPLAKNVLFVCLNHVTPLFFPVDTCGCAKVLMFDMLVEREREGLLNAQRVKVPSQVKTFDYHQSYHSRSMIQVFLEILRRHMNREHWFDLSDA</sequence>
<reference evidence="1" key="1">
    <citation type="submission" date="2016-07" db="EMBL/GenBank/DDBJ databases">
        <title>De novo transcriptome assembly of four accessions of the metal hyperaccumulator plant Noccaea caerulescens.</title>
        <authorList>
            <person name="Blande D."/>
            <person name="Halimaa P."/>
            <person name="Tervahauta A.I."/>
            <person name="Aarts M.G."/>
            <person name="Karenlampi S.O."/>
        </authorList>
    </citation>
    <scope>NUCLEOTIDE SEQUENCE</scope>
</reference>
<organism evidence="1">
    <name type="scientific">Noccaea caerulescens</name>
    <name type="common">Alpine penny-cress</name>
    <name type="synonym">Thlaspi caerulescens</name>
    <dbReference type="NCBI Taxonomy" id="107243"/>
    <lineage>
        <taxon>Eukaryota</taxon>
        <taxon>Viridiplantae</taxon>
        <taxon>Streptophyta</taxon>
        <taxon>Embryophyta</taxon>
        <taxon>Tracheophyta</taxon>
        <taxon>Spermatophyta</taxon>
        <taxon>Magnoliopsida</taxon>
        <taxon>eudicotyledons</taxon>
        <taxon>Gunneridae</taxon>
        <taxon>Pentapetalae</taxon>
        <taxon>rosids</taxon>
        <taxon>malvids</taxon>
        <taxon>Brassicales</taxon>
        <taxon>Brassicaceae</taxon>
        <taxon>Coluteocarpeae</taxon>
        <taxon>Noccaea</taxon>
    </lineage>
</organism>
<dbReference type="AlphaFoldDB" id="A0A1J3FYT6"/>
<accession>A0A1J3FYT6</accession>